<proteinExistence type="predicted"/>
<dbReference type="EMBL" id="QCYK01000003">
    <property type="protein sequence ID" value="PUZ22867.1"/>
    <property type="molecule type" value="Genomic_DNA"/>
</dbReference>
<accession>A0A2T7BCR4</accession>
<organism evidence="1 2">
    <name type="scientific">Chitinophaga parva</name>
    <dbReference type="NCBI Taxonomy" id="2169414"/>
    <lineage>
        <taxon>Bacteria</taxon>
        <taxon>Pseudomonadati</taxon>
        <taxon>Bacteroidota</taxon>
        <taxon>Chitinophagia</taxon>
        <taxon>Chitinophagales</taxon>
        <taxon>Chitinophagaceae</taxon>
        <taxon>Chitinophaga</taxon>
    </lineage>
</organism>
<evidence type="ECO:0000313" key="2">
    <source>
        <dbReference type="Proteomes" id="UP000244450"/>
    </source>
</evidence>
<name>A0A2T7BCR4_9BACT</name>
<reference evidence="1 2" key="1">
    <citation type="submission" date="2018-04" db="EMBL/GenBank/DDBJ databases">
        <title>Chitinophaga fuyangensis sp. nov., isolated from soil in a chemical factory.</title>
        <authorList>
            <person name="Chen K."/>
        </authorList>
    </citation>
    <scope>NUCLEOTIDE SEQUENCE [LARGE SCALE GENOMIC DNA]</scope>
    <source>
        <strain evidence="1 2">LY-1</strain>
    </source>
</reference>
<sequence length="123" mass="13850">MELVFFRTLEAGGYESWLQLADRPWTNAGFIQNQNTAAQTTSNFWVSGNGAVQSLSTGNAENVSQFMLHINNNAGNNIRWTARLLTPELIADTGCDLYWGAYTDAGVFWAQVKYQLEYTKSWN</sequence>
<gene>
    <name evidence="1" type="ORF">DCC81_20825</name>
</gene>
<dbReference type="Proteomes" id="UP000244450">
    <property type="component" value="Unassembled WGS sequence"/>
</dbReference>
<protein>
    <submittedName>
        <fullName evidence="1">Uncharacterized protein</fullName>
    </submittedName>
</protein>
<comment type="caution">
    <text evidence="1">The sequence shown here is derived from an EMBL/GenBank/DDBJ whole genome shotgun (WGS) entry which is preliminary data.</text>
</comment>
<keyword evidence="2" id="KW-1185">Reference proteome</keyword>
<evidence type="ECO:0000313" key="1">
    <source>
        <dbReference type="EMBL" id="PUZ22867.1"/>
    </source>
</evidence>
<dbReference type="AlphaFoldDB" id="A0A2T7BCR4"/>